<dbReference type="GO" id="GO:2000134">
    <property type="term" value="P:negative regulation of G1/S transition of mitotic cell cycle"/>
    <property type="evidence" value="ECO:0007669"/>
    <property type="project" value="TreeGrafter"/>
</dbReference>
<dbReference type="OrthoDB" id="844594at2759"/>
<comment type="subcellular location">
    <subcellularLocation>
        <location evidence="1">Nucleus</location>
    </subcellularLocation>
</comment>
<dbReference type="InterPro" id="IPR036915">
    <property type="entry name" value="Cyclin-like_sf"/>
</dbReference>
<keyword evidence="7" id="KW-0131">Cell cycle</keyword>
<keyword evidence="6" id="KW-0539">Nucleus</keyword>
<dbReference type="AlphaFoldDB" id="A0A1I8J631"/>
<dbReference type="InterPro" id="IPR002720">
    <property type="entry name" value="RB_A"/>
</dbReference>
<dbReference type="GO" id="GO:0005634">
    <property type="term" value="C:nucleus"/>
    <property type="evidence" value="ECO:0007669"/>
    <property type="project" value="UniProtKB-SubCell"/>
</dbReference>
<evidence type="ECO:0000256" key="5">
    <source>
        <dbReference type="ARBA" id="ARBA00023163"/>
    </source>
</evidence>
<dbReference type="SMART" id="SM01368">
    <property type="entry name" value="RB_A"/>
    <property type="match status" value="1"/>
</dbReference>
<evidence type="ECO:0000256" key="6">
    <source>
        <dbReference type="ARBA" id="ARBA00023242"/>
    </source>
</evidence>
<accession>A0A1I8J631</accession>
<dbReference type="SMART" id="SM01367">
    <property type="entry name" value="DUF3452"/>
    <property type="match status" value="1"/>
</dbReference>
<evidence type="ECO:0000256" key="4">
    <source>
        <dbReference type="ARBA" id="ARBA00023015"/>
    </source>
</evidence>
<evidence type="ECO:0000313" key="8">
    <source>
        <dbReference type="Proteomes" id="UP000095280"/>
    </source>
</evidence>
<organism evidence="8 9">
    <name type="scientific">Macrostomum lignano</name>
    <dbReference type="NCBI Taxonomy" id="282301"/>
    <lineage>
        <taxon>Eukaryota</taxon>
        <taxon>Metazoa</taxon>
        <taxon>Spiralia</taxon>
        <taxon>Lophotrochozoa</taxon>
        <taxon>Platyhelminthes</taxon>
        <taxon>Rhabditophora</taxon>
        <taxon>Macrostomorpha</taxon>
        <taxon>Macrostomida</taxon>
        <taxon>Macrostomidae</taxon>
        <taxon>Macrostomum</taxon>
    </lineage>
</organism>
<dbReference type="CDD" id="cd20548">
    <property type="entry name" value="CYCLIN_RB-like"/>
    <property type="match status" value="1"/>
</dbReference>
<keyword evidence="4" id="KW-0805">Transcription regulation</keyword>
<dbReference type="PANTHER" id="PTHR13742:SF17">
    <property type="entry name" value="RE32990P-RELATED"/>
    <property type="match status" value="1"/>
</dbReference>
<dbReference type="InterPro" id="IPR028309">
    <property type="entry name" value="RB_fam"/>
</dbReference>
<dbReference type="GO" id="GO:0005667">
    <property type="term" value="C:transcription regulator complex"/>
    <property type="evidence" value="ECO:0007669"/>
    <property type="project" value="TreeGrafter"/>
</dbReference>
<dbReference type="STRING" id="282301.A0A1I8J631"/>
<evidence type="ECO:0000256" key="3">
    <source>
        <dbReference type="ARBA" id="ARBA00022491"/>
    </source>
</evidence>
<evidence type="ECO:0000313" key="9">
    <source>
        <dbReference type="WBParaSite" id="maker-uti_cns_0045861-snap-gene-1.10-mRNA-1"/>
    </source>
</evidence>
<dbReference type="GO" id="GO:0006357">
    <property type="term" value="P:regulation of transcription by RNA polymerase II"/>
    <property type="evidence" value="ECO:0007669"/>
    <property type="project" value="InterPro"/>
</dbReference>
<evidence type="ECO:0000256" key="1">
    <source>
        <dbReference type="ARBA" id="ARBA00004123"/>
    </source>
</evidence>
<dbReference type="InterPro" id="IPR002719">
    <property type="entry name" value="RB_B"/>
</dbReference>
<evidence type="ECO:0000256" key="7">
    <source>
        <dbReference type="ARBA" id="ARBA00023306"/>
    </source>
</evidence>
<dbReference type="Proteomes" id="UP000095280">
    <property type="component" value="Unplaced"/>
</dbReference>
<dbReference type="PANTHER" id="PTHR13742">
    <property type="entry name" value="RETINOBLASTOMA-ASSOCIATED PROTEIN RB -RELATED"/>
    <property type="match status" value="1"/>
</dbReference>
<proteinExistence type="inferred from homology"/>
<dbReference type="GO" id="GO:0030154">
    <property type="term" value="P:cell differentiation"/>
    <property type="evidence" value="ECO:0007669"/>
    <property type="project" value="TreeGrafter"/>
</dbReference>
<comment type="similarity">
    <text evidence="2">Belongs to the retinoblastoma protein (RB) family.</text>
</comment>
<dbReference type="Pfam" id="PF01858">
    <property type="entry name" value="RB_A"/>
    <property type="match status" value="1"/>
</dbReference>
<reference evidence="9" key="1">
    <citation type="submission" date="2016-11" db="UniProtKB">
        <authorList>
            <consortium name="WormBaseParasite"/>
        </authorList>
    </citation>
    <scope>IDENTIFICATION</scope>
</reference>
<dbReference type="Pfam" id="PF01857">
    <property type="entry name" value="RB_B"/>
    <property type="match status" value="1"/>
</dbReference>
<dbReference type="GO" id="GO:0000785">
    <property type="term" value="C:chromatin"/>
    <property type="evidence" value="ECO:0007669"/>
    <property type="project" value="TreeGrafter"/>
</dbReference>
<dbReference type="InterPro" id="IPR024599">
    <property type="entry name" value="RB_N"/>
</dbReference>
<dbReference type="SUPFAM" id="SSF47954">
    <property type="entry name" value="Cyclin-like"/>
    <property type="match status" value="2"/>
</dbReference>
<dbReference type="WBParaSite" id="maker-uti_cns_0045861-snap-gene-1.10-mRNA-1">
    <property type="protein sequence ID" value="maker-uti_cns_0045861-snap-gene-1.10-mRNA-1"/>
    <property type="gene ID" value="maker-uti_cns_0045861-snap-gene-1.10"/>
</dbReference>
<keyword evidence="8" id="KW-1185">Reference proteome</keyword>
<evidence type="ECO:0000256" key="2">
    <source>
        <dbReference type="ARBA" id="ARBA00009475"/>
    </source>
</evidence>
<keyword evidence="3" id="KW-0678">Repressor</keyword>
<keyword evidence="5" id="KW-0804">Transcription</keyword>
<name>A0A1I8J631_9PLAT</name>
<dbReference type="Gene3D" id="1.10.472.10">
    <property type="entry name" value="Cyclin-like"/>
    <property type="match status" value="2"/>
</dbReference>
<sequence length="869" mass="96948">MDFEDEEPLERTFNELCDELCLQNSERVEAWEKYRTVWSNYSLDGEPMQWLVCSLFDCVKQRSHAETSGTHLSDISSGMLSLSRLLKLSGVTLMQFFHRMRQWVNMVDMSTDFKSRMMMLERQFSITAICFRKMTVVFPKIFRTDVSDDADNLSNAGTVGNNASTTSKSRQKGGASATVRQVGSHDLFNLAWTLFLQVKAFYPTIADDLVNCHLLLLVTIDWLYMVCLSDKNSRSDLLNPQFAPRDRSSLSILEDLCELAHASCVNAKVVQANYFRASLERLFEEKILTGINNFYLSLETSDFDHSSLHLNSTYEMFVLSDGDLDERILLSDVAEKEVGAPIRGDCRLLLDEEASRLNPRLQRVLAGAQLRLATEDVDIVQQFANPDKLLLQGYKGDYLTPTIQAQGVARLQALLAGRRREFGEATLSKMRQYCSGTAPWDDIRAQVNQLRSNFLSAYDLAVTEADVNRNEMQRRANLTETLFYMTLDAILTCEADKVPDEDQLGVRLSSLLSNRTLLACLFAACSQVVLYSFGCSTSLAWCLEASGTHAFHLFKIVESLIEAVDFPRDIVRHLRLCVDRVVDSLAWTAGSPLWKLVQQNRGRGYSAVECQRPLVASTATSPKMSKGLSALQAFYRHLHRLCDTRLAQLSSELHLLNPVSKQRAAVIINRVLRDNPGLLRNRHLDHVIACGLFAAARAAQPSPPCPIRFAHILAAHRRVANLTGSSSTVAAGGQATDTLFRTVPLDNRGNAGDIIQFYNAVFTTEEGDHIRQVLACRLLTDEEAEAHLIIRSGTSSTLLLTSGIPSSKRIGYNFLTSSDKDVQAINAAILQHATKLLGKRQATSHHIGMELSPNAAKKLNLLSTSTTAR</sequence>
<dbReference type="GO" id="GO:0000977">
    <property type="term" value="F:RNA polymerase II transcription regulatory region sequence-specific DNA binding"/>
    <property type="evidence" value="ECO:0007669"/>
    <property type="project" value="TreeGrafter"/>
</dbReference>
<dbReference type="Pfam" id="PF11934">
    <property type="entry name" value="DUF3452"/>
    <property type="match status" value="1"/>
</dbReference>
<protein>
    <submittedName>
        <fullName evidence="9">DUF3452 domain-containing protein</fullName>
    </submittedName>
</protein>
<dbReference type="Gene3D" id="1.10.472.140">
    <property type="match status" value="1"/>
</dbReference>